<name>A0ABU5URG0_NODSP</name>
<evidence type="ECO:0000313" key="4">
    <source>
        <dbReference type="Proteomes" id="UP001303285"/>
    </source>
</evidence>
<dbReference type="InterPro" id="IPR036514">
    <property type="entry name" value="SGNH_hydro_sf"/>
</dbReference>
<dbReference type="InterPro" id="IPR001087">
    <property type="entry name" value="GDSL"/>
</dbReference>
<dbReference type="InterPro" id="IPR008265">
    <property type="entry name" value="Lipase_GDSL_AS"/>
</dbReference>
<keyword evidence="1 3" id="KW-0378">Hydrolase</keyword>
<dbReference type="NCBIfam" id="TIGR02595">
    <property type="entry name" value="PEP_CTERM"/>
    <property type="match status" value="1"/>
</dbReference>
<dbReference type="EMBL" id="JAYGHK010000028">
    <property type="protein sequence ID" value="MEA5608577.1"/>
    <property type="molecule type" value="Genomic_DNA"/>
</dbReference>
<dbReference type="InterPro" id="IPR051058">
    <property type="entry name" value="GDSL_Est/Lipase"/>
</dbReference>
<dbReference type="Gene3D" id="3.40.50.1110">
    <property type="entry name" value="SGNH hydrolase"/>
    <property type="match status" value="1"/>
</dbReference>
<keyword evidence="2" id="KW-0732">Signal</keyword>
<sequence>MKTQFMAAGFVLFSFLLPLRASAFTGLYVLGDSLSDTGNTFSAIEAETGIGLPPPPYFQGRFSNGPIWIDELAQKLNLDSPTPFIQVVNGATPQGGINFAVGGATTTAANTINANLFGLPQEVGAFQTLLNTNQQPVDPDALYVLWLGANDYLPTQSPDFVPFTNPNQSLDNISNAVQALASVGVKNLLVPNLPNLGDTPRVLSLGQSASNNLNQLTQEHNAGLSTLLDSFSQNPALGLNIFSVDVNSLFSNPQNLGLTNFTEPCLNSITGTLCSNPDEYLYWDFIHPTTTAHSLLADAAFLALEPQSVPEPGSVLGMLVFGALGAAGVLKRQQKKFAFTPASPALFAQSSHTRVEN</sequence>
<feature type="signal peptide" evidence="2">
    <location>
        <begin position="1"/>
        <end position="23"/>
    </location>
</feature>
<dbReference type="InterPro" id="IPR013424">
    <property type="entry name" value="Ice-binding_C"/>
</dbReference>
<dbReference type="CDD" id="cd01846">
    <property type="entry name" value="fatty_acyltransferase_like"/>
    <property type="match status" value="1"/>
</dbReference>
<dbReference type="EC" id="3.1.-.-" evidence="3"/>
<dbReference type="PANTHER" id="PTHR45648:SF22">
    <property type="entry name" value="GDSL LIPASE_ACYLHYDROLASE FAMILY PROTEIN (AFU_ORTHOLOGUE AFUA_4G14700)"/>
    <property type="match status" value="1"/>
</dbReference>
<dbReference type="Proteomes" id="UP001303285">
    <property type="component" value="Unassembled WGS sequence"/>
</dbReference>
<dbReference type="SUPFAM" id="SSF52266">
    <property type="entry name" value="SGNH hydrolase"/>
    <property type="match status" value="1"/>
</dbReference>
<protein>
    <submittedName>
        <fullName evidence="3">SGNH/GDSL hydrolase family protein</fullName>
        <ecNumber evidence="3">3.1.-.-</ecNumber>
    </submittedName>
</protein>
<dbReference type="Pfam" id="PF00657">
    <property type="entry name" value="Lipase_GDSL"/>
    <property type="match status" value="1"/>
</dbReference>
<dbReference type="GO" id="GO:0016787">
    <property type="term" value="F:hydrolase activity"/>
    <property type="evidence" value="ECO:0007669"/>
    <property type="project" value="UniProtKB-KW"/>
</dbReference>
<feature type="chain" id="PRO_5047063188" evidence="2">
    <location>
        <begin position="24"/>
        <end position="357"/>
    </location>
</feature>
<dbReference type="PANTHER" id="PTHR45648">
    <property type="entry name" value="GDSL LIPASE/ACYLHYDROLASE FAMILY PROTEIN (AFU_ORTHOLOGUE AFUA_4G14700)"/>
    <property type="match status" value="1"/>
</dbReference>
<organism evidence="3 4">
    <name type="scientific">Nodularia spumigena UHCC 0060</name>
    <dbReference type="NCBI Taxonomy" id="3110300"/>
    <lineage>
        <taxon>Bacteria</taxon>
        <taxon>Bacillati</taxon>
        <taxon>Cyanobacteriota</taxon>
        <taxon>Cyanophyceae</taxon>
        <taxon>Nostocales</taxon>
        <taxon>Nodulariaceae</taxon>
        <taxon>Nodularia</taxon>
    </lineage>
</organism>
<dbReference type="RefSeq" id="WP_323243842.1">
    <property type="nucleotide sequence ID" value="NZ_JAYGHK010000028.1"/>
</dbReference>
<keyword evidence="4" id="KW-1185">Reference proteome</keyword>
<accession>A0ABU5URG0</accession>
<evidence type="ECO:0000256" key="1">
    <source>
        <dbReference type="ARBA" id="ARBA00022801"/>
    </source>
</evidence>
<proteinExistence type="predicted"/>
<dbReference type="PROSITE" id="PS01098">
    <property type="entry name" value="LIPASE_GDSL_SER"/>
    <property type="match status" value="1"/>
</dbReference>
<comment type="caution">
    <text evidence="3">The sequence shown here is derived from an EMBL/GenBank/DDBJ whole genome shotgun (WGS) entry which is preliminary data.</text>
</comment>
<evidence type="ECO:0000256" key="2">
    <source>
        <dbReference type="SAM" id="SignalP"/>
    </source>
</evidence>
<reference evidence="3 4" key="1">
    <citation type="submission" date="2023-12" db="EMBL/GenBank/DDBJ databases">
        <title>Baltic Sea Cyanobacteria.</title>
        <authorList>
            <person name="Delbaje E."/>
            <person name="Fewer D.P."/>
            <person name="Shishido T.K."/>
        </authorList>
    </citation>
    <scope>NUCLEOTIDE SEQUENCE [LARGE SCALE GENOMIC DNA]</scope>
    <source>
        <strain evidence="3 4">UHCC 0060</strain>
    </source>
</reference>
<evidence type="ECO:0000313" key="3">
    <source>
        <dbReference type="EMBL" id="MEA5608577.1"/>
    </source>
</evidence>
<gene>
    <name evidence="3" type="ORF">VB695_10900</name>
</gene>